<dbReference type="EMBL" id="LR797813">
    <property type="protein sequence ID" value="CAB4240690.1"/>
    <property type="molecule type" value="Genomic_DNA"/>
</dbReference>
<evidence type="ECO:0000256" key="1">
    <source>
        <dbReference type="SAM" id="MobiDB-lite"/>
    </source>
</evidence>
<feature type="region of interest" description="Disordered" evidence="1">
    <location>
        <begin position="1"/>
        <end position="47"/>
    </location>
</feature>
<reference evidence="2" key="1">
    <citation type="submission" date="2020-05" db="EMBL/GenBank/DDBJ databases">
        <authorList>
            <person name="Chiriac C."/>
            <person name="Salcher M."/>
            <person name="Ghai R."/>
            <person name="Kavagutti S V."/>
        </authorList>
    </citation>
    <scope>NUCLEOTIDE SEQUENCE</scope>
</reference>
<organism evidence="2">
    <name type="scientific">uncultured Caudovirales phage</name>
    <dbReference type="NCBI Taxonomy" id="2100421"/>
    <lineage>
        <taxon>Viruses</taxon>
        <taxon>Duplodnaviria</taxon>
        <taxon>Heunggongvirae</taxon>
        <taxon>Uroviricota</taxon>
        <taxon>Caudoviricetes</taxon>
        <taxon>Peduoviridae</taxon>
        <taxon>Maltschvirus</taxon>
        <taxon>Maltschvirus maltsch</taxon>
    </lineage>
</organism>
<evidence type="ECO:0000313" key="2">
    <source>
        <dbReference type="EMBL" id="CAB4240690.1"/>
    </source>
</evidence>
<feature type="region of interest" description="Disordered" evidence="1">
    <location>
        <begin position="199"/>
        <end position="232"/>
    </location>
</feature>
<name>A0A6J5T7F6_9CAUD</name>
<accession>A0A6J5T7F6</accession>
<sequence>MELENNVVVEDSNTPANNEPQLSAAEEKAMDQGWVPQDQWEGDPDQWRPAKEFLDRGELFKKIEDQNRTIKEFKRALDDLKGHHAKTRETEYARALLSLKTQKKTALEDGDADSVIRLDDQIDLVKAEQSKLQVQAAVQEPTQVDPEFTSWVDKNGWYESNQPMRAYADALGRDLAFKGLTPSAVLKEVERQVKIEFPNKFTNPNRNKPGAVEGSTNKGGKGGDSYTLSDDERRVMQRFVRTGVMTEKEYIDQLKQINKGA</sequence>
<proteinExistence type="predicted"/>
<evidence type="ECO:0008006" key="3">
    <source>
        <dbReference type="Google" id="ProtNLM"/>
    </source>
</evidence>
<gene>
    <name evidence="2" type="ORF">UFOVP39_53</name>
</gene>
<protein>
    <recommendedName>
        <fullName evidence="3">Scaffolding protein</fullName>
    </recommendedName>
</protein>
<feature type="compositionally biased region" description="Polar residues" evidence="1">
    <location>
        <begin position="11"/>
        <end position="21"/>
    </location>
</feature>